<comment type="catalytic activity">
    <reaction evidence="1">
        <text>ATP + protein L-histidine = ADP + protein N-phospho-L-histidine.</text>
        <dbReference type="EC" id="2.7.13.3"/>
    </reaction>
</comment>
<dbReference type="SUPFAM" id="SSF52402">
    <property type="entry name" value="Adenine nucleotide alpha hydrolases-like"/>
    <property type="match status" value="1"/>
</dbReference>
<keyword evidence="5" id="KW-0808">Transferase</keyword>
<feature type="domain" description="Histidine kinase" evidence="14">
    <location>
        <begin position="420"/>
        <end position="635"/>
    </location>
</feature>
<dbReference type="SUPFAM" id="SSF55874">
    <property type="entry name" value="ATPase domain of HSP90 chaperone/DNA topoisomerase II/histidine kinase"/>
    <property type="match status" value="1"/>
</dbReference>
<dbReference type="EC" id="2.7.13.3" evidence="3"/>
<evidence type="ECO:0000313" key="16">
    <source>
        <dbReference type="Proteomes" id="UP001595904"/>
    </source>
</evidence>
<dbReference type="InterPro" id="IPR014729">
    <property type="entry name" value="Rossmann-like_a/b/a_fold"/>
</dbReference>
<keyword evidence="7" id="KW-0547">Nucleotide-binding</keyword>
<keyword evidence="6 13" id="KW-0812">Transmembrane</keyword>
<dbReference type="Gene3D" id="3.30.450.40">
    <property type="match status" value="1"/>
</dbReference>
<dbReference type="SUPFAM" id="SSF47384">
    <property type="entry name" value="Homodimeric domain of signal transducing histidine kinase"/>
    <property type="match status" value="1"/>
</dbReference>
<dbReference type="InterPro" id="IPR038318">
    <property type="entry name" value="KdpD_sf"/>
</dbReference>
<evidence type="ECO:0000256" key="10">
    <source>
        <dbReference type="ARBA" id="ARBA00022989"/>
    </source>
</evidence>
<dbReference type="InterPro" id="IPR003594">
    <property type="entry name" value="HATPase_dom"/>
</dbReference>
<dbReference type="EMBL" id="JBHSDU010000014">
    <property type="protein sequence ID" value="MFC4312572.1"/>
    <property type="molecule type" value="Genomic_DNA"/>
</dbReference>
<keyword evidence="10 13" id="KW-1133">Transmembrane helix</keyword>
<evidence type="ECO:0000256" key="3">
    <source>
        <dbReference type="ARBA" id="ARBA00012438"/>
    </source>
</evidence>
<dbReference type="PRINTS" id="PR00344">
    <property type="entry name" value="BCTRLSENSOR"/>
</dbReference>
<dbReference type="InterPro" id="IPR052023">
    <property type="entry name" value="Histidine_kinase_KdpD"/>
</dbReference>
<keyword evidence="12 13" id="KW-0472">Membrane</keyword>
<feature type="transmembrane region" description="Helical" evidence="13">
    <location>
        <begin position="195"/>
        <end position="212"/>
    </location>
</feature>
<protein>
    <recommendedName>
        <fullName evidence="3">histidine kinase</fullName>
        <ecNumber evidence="3">2.7.13.3</ecNumber>
    </recommendedName>
</protein>
<evidence type="ECO:0000256" key="13">
    <source>
        <dbReference type="SAM" id="Phobius"/>
    </source>
</evidence>
<feature type="transmembrane region" description="Helical" evidence="13">
    <location>
        <begin position="146"/>
        <end position="165"/>
    </location>
</feature>
<dbReference type="Gene3D" id="1.20.120.620">
    <property type="entry name" value="Backbone structure of the membrane domain of e. Coli histidine kinase receptor kdpd"/>
    <property type="match status" value="1"/>
</dbReference>
<sequence>MAVGADSRAEHVMQAGKRIADLLAAPWTLVFVETPDLLQRPSSSRDGWTELQRLAGTLGAQAVTLDGQSAAEALLDYARTSEATHIVIGAPRRKGLLASLRPSTASRLVREARHFDVITIGSAHGERSGTRSRDSSKASWLKSIRWSRYGWALAISALTSALLYALDPYVAVANIIMSYLASSTFVAVKFGRGPAVLASFANVAAFAVYFVPPRFSVTMVDLQYLVTFTVMLIVAVTMANLIASVRRQSRATGDRERRTALLYAMTRDLSATRGVANMSRVAVRHIVDVFDCQAAVLLPDATGTLQRPADAPMDGSFRNADLSVAQWVFEHGPRGGLGSDYMPEAPAMYLLLTHEQQRFGVLAVLPQTSRRLLAPEQTRLLDSFAEQLSLAVERAGLSAAAEAGRVAAETESLRNTLLASISHDLRTPLAAIAGASSTLAERGREIDDDIRTQLARSIEAKAVEMAEIVSNVLDLMRFESGQIALRRDTHALDDLIGSALVRVEERLRSHPVRIDVPNELPVLHVDGTLIVQALANIFDNAAKYTPADAVLHIGARLEEQRVRVEIDDEGPGFPAVDRERLFDKFSRGQGEGAVAGAGLGLAICRAIVHAHGGTIRATDRPGGGARVEFFLPTTAGSL</sequence>
<dbReference type="InterPro" id="IPR003661">
    <property type="entry name" value="HisK_dim/P_dom"/>
</dbReference>
<dbReference type="Pfam" id="PF13492">
    <property type="entry name" value="GAF_3"/>
    <property type="match status" value="1"/>
</dbReference>
<dbReference type="SUPFAM" id="SSF55781">
    <property type="entry name" value="GAF domain-like"/>
    <property type="match status" value="1"/>
</dbReference>
<feature type="transmembrane region" description="Helical" evidence="13">
    <location>
        <begin position="224"/>
        <end position="245"/>
    </location>
</feature>
<dbReference type="Gene3D" id="3.40.50.620">
    <property type="entry name" value="HUPs"/>
    <property type="match status" value="1"/>
</dbReference>
<dbReference type="Pfam" id="PF13493">
    <property type="entry name" value="DUF4118"/>
    <property type="match status" value="1"/>
</dbReference>
<gene>
    <name evidence="15" type="ORF">ACFPN2_26045</name>
</gene>
<dbReference type="PANTHER" id="PTHR45569:SF1">
    <property type="entry name" value="SENSOR PROTEIN KDPD"/>
    <property type="match status" value="1"/>
</dbReference>
<dbReference type="PANTHER" id="PTHR45569">
    <property type="entry name" value="SENSOR PROTEIN KDPD"/>
    <property type="match status" value="1"/>
</dbReference>
<dbReference type="InterPro" id="IPR005467">
    <property type="entry name" value="His_kinase_dom"/>
</dbReference>
<evidence type="ECO:0000256" key="6">
    <source>
        <dbReference type="ARBA" id="ARBA00022692"/>
    </source>
</evidence>
<dbReference type="InterPro" id="IPR036890">
    <property type="entry name" value="HATPase_C_sf"/>
</dbReference>
<dbReference type="Pfam" id="PF00512">
    <property type="entry name" value="HisKA"/>
    <property type="match status" value="1"/>
</dbReference>
<evidence type="ECO:0000256" key="9">
    <source>
        <dbReference type="ARBA" id="ARBA00022840"/>
    </source>
</evidence>
<proteinExistence type="predicted"/>
<dbReference type="SMART" id="SM00388">
    <property type="entry name" value="HisKA"/>
    <property type="match status" value="1"/>
</dbReference>
<keyword evidence="9 15" id="KW-0067">ATP-binding</keyword>
<dbReference type="RefSeq" id="WP_380602085.1">
    <property type="nucleotide sequence ID" value="NZ_JBHSDU010000014.1"/>
</dbReference>
<dbReference type="CDD" id="cd00075">
    <property type="entry name" value="HATPase"/>
    <property type="match status" value="1"/>
</dbReference>
<keyword evidence="11" id="KW-0902">Two-component regulatory system</keyword>
<dbReference type="InterPro" id="IPR036097">
    <property type="entry name" value="HisK_dim/P_sf"/>
</dbReference>
<dbReference type="InterPro" id="IPR006016">
    <property type="entry name" value="UspA"/>
</dbReference>
<keyword evidence="8" id="KW-0418">Kinase</keyword>
<evidence type="ECO:0000256" key="11">
    <source>
        <dbReference type="ARBA" id="ARBA00023012"/>
    </source>
</evidence>
<evidence type="ECO:0000256" key="8">
    <source>
        <dbReference type="ARBA" id="ARBA00022777"/>
    </source>
</evidence>
<dbReference type="PROSITE" id="PS50109">
    <property type="entry name" value="HIS_KIN"/>
    <property type="match status" value="1"/>
</dbReference>
<organism evidence="15 16">
    <name type="scientific">Steroidobacter flavus</name>
    <dbReference type="NCBI Taxonomy" id="1842136"/>
    <lineage>
        <taxon>Bacteria</taxon>
        <taxon>Pseudomonadati</taxon>
        <taxon>Pseudomonadota</taxon>
        <taxon>Gammaproteobacteria</taxon>
        <taxon>Steroidobacterales</taxon>
        <taxon>Steroidobacteraceae</taxon>
        <taxon>Steroidobacter</taxon>
    </lineage>
</organism>
<dbReference type="Pfam" id="PF00582">
    <property type="entry name" value="Usp"/>
    <property type="match status" value="1"/>
</dbReference>
<evidence type="ECO:0000256" key="12">
    <source>
        <dbReference type="ARBA" id="ARBA00023136"/>
    </source>
</evidence>
<dbReference type="Gene3D" id="3.30.565.10">
    <property type="entry name" value="Histidine kinase-like ATPase, C-terminal domain"/>
    <property type="match status" value="1"/>
</dbReference>
<reference evidence="16" key="1">
    <citation type="journal article" date="2019" name="Int. J. Syst. Evol. Microbiol.">
        <title>The Global Catalogue of Microorganisms (GCM) 10K type strain sequencing project: providing services to taxonomists for standard genome sequencing and annotation.</title>
        <authorList>
            <consortium name="The Broad Institute Genomics Platform"/>
            <consortium name="The Broad Institute Genome Sequencing Center for Infectious Disease"/>
            <person name="Wu L."/>
            <person name="Ma J."/>
        </authorList>
    </citation>
    <scope>NUCLEOTIDE SEQUENCE [LARGE SCALE GENOMIC DNA]</scope>
    <source>
        <strain evidence="16">CGMCC 1.10759</strain>
    </source>
</reference>
<dbReference type="SMART" id="SM00387">
    <property type="entry name" value="HATPase_c"/>
    <property type="match status" value="1"/>
</dbReference>
<evidence type="ECO:0000313" key="15">
    <source>
        <dbReference type="EMBL" id="MFC4312572.1"/>
    </source>
</evidence>
<evidence type="ECO:0000256" key="4">
    <source>
        <dbReference type="ARBA" id="ARBA00022553"/>
    </source>
</evidence>
<keyword evidence="4" id="KW-0597">Phosphoprotein</keyword>
<dbReference type="CDD" id="cd00082">
    <property type="entry name" value="HisKA"/>
    <property type="match status" value="1"/>
</dbReference>
<dbReference type="InterPro" id="IPR003018">
    <property type="entry name" value="GAF"/>
</dbReference>
<dbReference type="GO" id="GO:0005524">
    <property type="term" value="F:ATP binding"/>
    <property type="evidence" value="ECO:0007669"/>
    <property type="project" value="UniProtKB-KW"/>
</dbReference>
<dbReference type="InterPro" id="IPR029016">
    <property type="entry name" value="GAF-like_dom_sf"/>
</dbReference>
<comment type="caution">
    <text evidence="15">The sequence shown here is derived from an EMBL/GenBank/DDBJ whole genome shotgun (WGS) entry which is preliminary data.</text>
</comment>
<dbReference type="InterPro" id="IPR004358">
    <property type="entry name" value="Sig_transdc_His_kin-like_C"/>
</dbReference>
<dbReference type="Proteomes" id="UP001595904">
    <property type="component" value="Unassembled WGS sequence"/>
</dbReference>
<keyword evidence="16" id="KW-1185">Reference proteome</keyword>
<dbReference type="InterPro" id="IPR025201">
    <property type="entry name" value="KdpD_TM"/>
</dbReference>
<name>A0ABV8SZR8_9GAMM</name>
<dbReference type="Pfam" id="PF02518">
    <property type="entry name" value="HATPase_c"/>
    <property type="match status" value="1"/>
</dbReference>
<comment type="subcellular location">
    <subcellularLocation>
        <location evidence="2">Membrane</location>
        <topology evidence="2">Multi-pass membrane protein</topology>
    </subcellularLocation>
</comment>
<accession>A0ABV8SZR8</accession>
<evidence type="ECO:0000259" key="14">
    <source>
        <dbReference type="PROSITE" id="PS50109"/>
    </source>
</evidence>
<evidence type="ECO:0000256" key="7">
    <source>
        <dbReference type="ARBA" id="ARBA00022741"/>
    </source>
</evidence>
<dbReference type="Gene3D" id="1.10.287.130">
    <property type="match status" value="1"/>
</dbReference>
<evidence type="ECO:0000256" key="1">
    <source>
        <dbReference type="ARBA" id="ARBA00000085"/>
    </source>
</evidence>
<evidence type="ECO:0000256" key="2">
    <source>
        <dbReference type="ARBA" id="ARBA00004141"/>
    </source>
</evidence>
<evidence type="ECO:0000256" key="5">
    <source>
        <dbReference type="ARBA" id="ARBA00022679"/>
    </source>
</evidence>